<proteinExistence type="predicted"/>
<evidence type="ECO:0000313" key="2">
    <source>
        <dbReference type="Proteomes" id="UP000825935"/>
    </source>
</evidence>
<sequence length="138" mass="15095">MTQPANMCGIRIHGTSARLADNAMKPINKAFSSLEFSFLSLFLTDFIPCSAPTSPTHTPLSSSSVWLSHSDLLDDKGNFYSPNLFVVPLHHPRSVSAMRIRSPSVPPPGRRTDGEQRISATYRGNVGGSGVFQRRCFS</sequence>
<keyword evidence="2" id="KW-1185">Reference proteome</keyword>
<reference evidence="1" key="1">
    <citation type="submission" date="2021-08" db="EMBL/GenBank/DDBJ databases">
        <title>WGS assembly of Ceratopteris richardii.</title>
        <authorList>
            <person name="Marchant D.B."/>
            <person name="Chen G."/>
            <person name="Jenkins J."/>
            <person name="Shu S."/>
            <person name="Leebens-Mack J."/>
            <person name="Grimwood J."/>
            <person name="Schmutz J."/>
            <person name="Soltis P."/>
            <person name="Soltis D."/>
            <person name="Chen Z.-H."/>
        </authorList>
    </citation>
    <scope>NUCLEOTIDE SEQUENCE</scope>
    <source>
        <strain evidence="1">Whitten #5841</strain>
        <tissue evidence="1">Leaf</tissue>
    </source>
</reference>
<gene>
    <name evidence="1" type="ORF">KP509_17G007100</name>
</gene>
<name>A0A8T2SU50_CERRI</name>
<protein>
    <submittedName>
        <fullName evidence="1">Uncharacterized protein</fullName>
    </submittedName>
</protein>
<accession>A0A8T2SU50</accession>
<organism evidence="1 2">
    <name type="scientific">Ceratopteris richardii</name>
    <name type="common">Triangle waterfern</name>
    <dbReference type="NCBI Taxonomy" id="49495"/>
    <lineage>
        <taxon>Eukaryota</taxon>
        <taxon>Viridiplantae</taxon>
        <taxon>Streptophyta</taxon>
        <taxon>Embryophyta</taxon>
        <taxon>Tracheophyta</taxon>
        <taxon>Polypodiopsida</taxon>
        <taxon>Polypodiidae</taxon>
        <taxon>Polypodiales</taxon>
        <taxon>Pteridineae</taxon>
        <taxon>Pteridaceae</taxon>
        <taxon>Parkerioideae</taxon>
        <taxon>Ceratopteris</taxon>
    </lineage>
</organism>
<comment type="caution">
    <text evidence="1">The sequence shown here is derived from an EMBL/GenBank/DDBJ whole genome shotgun (WGS) entry which is preliminary data.</text>
</comment>
<dbReference type="Proteomes" id="UP000825935">
    <property type="component" value="Chromosome 17"/>
</dbReference>
<dbReference type="EMBL" id="CM035422">
    <property type="protein sequence ID" value="KAH7372494.1"/>
    <property type="molecule type" value="Genomic_DNA"/>
</dbReference>
<dbReference type="AlphaFoldDB" id="A0A8T2SU50"/>
<evidence type="ECO:0000313" key="1">
    <source>
        <dbReference type="EMBL" id="KAH7372494.1"/>
    </source>
</evidence>